<sequence length="125" mass="14062">NLFEKILQRSLEEAKSEVTSNNAALGLPSGEEESVCTGECHEDKDVVTRLLRDMQICDARAVFDSYFLSRWFKKSSSRGESRFGLSARALHQTKKILSPEKPRSCTAHGRLNFFSFSSMNLPIST</sequence>
<accession>A0ABQ8AUQ2</accession>
<evidence type="ECO:0000313" key="2">
    <source>
        <dbReference type="Proteomes" id="UP000824890"/>
    </source>
</evidence>
<gene>
    <name evidence="1" type="ORF">HID58_045835</name>
</gene>
<protein>
    <submittedName>
        <fullName evidence="1">Uncharacterized protein</fullName>
    </submittedName>
</protein>
<name>A0ABQ8AUQ2_BRANA</name>
<dbReference type="EMBL" id="JAGKQM010000012">
    <property type="protein sequence ID" value="KAH0896267.1"/>
    <property type="molecule type" value="Genomic_DNA"/>
</dbReference>
<dbReference type="Proteomes" id="UP000824890">
    <property type="component" value="Unassembled WGS sequence"/>
</dbReference>
<keyword evidence="2" id="KW-1185">Reference proteome</keyword>
<reference evidence="1 2" key="1">
    <citation type="submission" date="2021-05" db="EMBL/GenBank/DDBJ databases">
        <title>Genome Assembly of Synthetic Allotetraploid Brassica napus Reveals Homoeologous Exchanges between Subgenomes.</title>
        <authorList>
            <person name="Davis J.T."/>
        </authorList>
    </citation>
    <scope>NUCLEOTIDE SEQUENCE [LARGE SCALE GENOMIC DNA]</scope>
    <source>
        <strain evidence="2">cv. Da-Ae</strain>
        <tissue evidence="1">Seedling</tissue>
    </source>
</reference>
<evidence type="ECO:0000313" key="1">
    <source>
        <dbReference type="EMBL" id="KAH0896267.1"/>
    </source>
</evidence>
<feature type="non-terminal residue" evidence="1">
    <location>
        <position position="1"/>
    </location>
</feature>
<comment type="caution">
    <text evidence="1">The sequence shown here is derived from an EMBL/GenBank/DDBJ whole genome shotgun (WGS) entry which is preliminary data.</text>
</comment>
<proteinExistence type="predicted"/>
<organism evidence="1 2">
    <name type="scientific">Brassica napus</name>
    <name type="common">Rape</name>
    <dbReference type="NCBI Taxonomy" id="3708"/>
    <lineage>
        <taxon>Eukaryota</taxon>
        <taxon>Viridiplantae</taxon>
        <taxon>Streptophyta</taxon>
        <taxon>Embryophyta</taxon>
        <taxon>Tracheophyta</taxon>
        <taxon>Spermatophyta</taxon>
        <taxon>Magnoliopsida</taxon>
        <taxon>eudicotyledons</taxon>
        <taxon>Gunneridae</taxon>
        <taxon>Pentapetalae</taxon>
        <taxon>rosids</taxon>
        <taxon>malvids</taxon>
        <taxon>Brassicales</taxon>
        <taxon>Brassicaceae</taxon>
        <taxon>Brassiceae</taxon>
        <taxon>Brassica</taxon>
    </lineage>
</organism>